<dbReference type="GO" id="GO:0045944">
    <property type="term" value="P:positive regulation of transcription by RNA polymerase II"/>
    <property type="evidence" value="ECO:0007669"/>
    <property type="project" value="TreeGrafter"/>
</dbReference>
<dbReference type="HOGENOM" id="CLU_062244_1_0_1"/>
<dbReference type="Gene3D" id="1.10.10.1540">
    <property type="entry name" value="Costar domain"/>
    <property type="match status" value="1"/>
</dbReference>
<reference evidence="3" key="1">
    <citation type="submission" date="2003-08" db="EMBL/GenBank/DDBJ databases">
        <authorList>
            <person name="Birren B."/>
            <person name="Nusbaum C."/>
            <person name="Abebe A."/>
            <person name="Abouelleil A."/>
            <person name="Adekoya E."/>
            <person name="Ait-zahra M."/>
            <person name="Allen N."/>
            <person name="Allen T."/>
            <person name="An P."/>
            <person name="Anderson M."/>
            <person name="Anderson S."/>
            <person name="Arachchi H."/>
            <person name="Armbruster J."/>
            <person name="Bachantsang P."/>
            <person name="Baldwin J."/>
            <person name="Barry A."/>
            <person name="Bayul T."/>
            <person name="Blitshsteyn B."/>
            <person name="Bloom T."/>
            <person name="Blye J."/>
            <person name="Boguslavskiy L."/>
            <person name="Borowsky M."/>
            <person name="Boukhgalter B."/>
            <person name="Brunache A."/>
            <person name="Butler J."/>
            <person name="Calixte N."/>
            <person name="Calvo S."/>
            <person name="Camarata J."/>
            <person name="Campo K."/>
            <person name="Chang J."/>
            <person name="Cheshatsang Y."/>
            <person name="Citroen M."/>
            <person name="Collymore A."/>
            <person name="Considine T."/>
            <person name="Cook A."/>
            <person name="Cooke P."/>
            <person name="Corum B."/>
            <person name="Cuomo C."/>
            <person name="David R."/>
            <person name="Dawoe T."/>
            <person name="Degray S."/>
            <person name="Dodge S."/>
            <person name="Dooley K."/>
            <person name="Dorje P."/>
            <person name="Dorjee K."/>
            <person name="Dorris L."/>
            <person name="Duffey N."/>
            <person name="Dupes A."/>
            <person name="Elkins T."/>
            <person name="Engels R."/>
            <person name="Erickson J."/>
            <person name="Farina A."/>
            <person name="Faro S."/>
            <person name="Ferreira P."/>
            <person name="Fischer H."/>
            <person name="Fitzgerald M."/>
            <person name="Foley K."/>
            <person name="Gage D."/>
            <person name="Galagan J."/>
            <person name="Gearin G."/>
            <person name="Gnerre S."/>
            <person name="Gnirke A."/>
            <person name="Goyette A."/>
            <person name="Graham J."/>
            <person name="Grandbois E."/>
            <person name="Gyaltsen K."/>
            <person name="Hafez N."/>
            <person name="Hagopian D."/>
            <person name="Hagos B."/>
            <person name="Hall J."/>
            <person name="Hatcher B."/>
            <person name="Heller A."/>
            <person name="Higgins H."/>
            <person name="Honan T."/>
            <person name="Horn A."/>
            <person name="Houde N."/>
            <person name="Hughes L."/>
            <person name="Hulme W."/>
            <person name="Husby E."/>
            <person name="Iliev I."/>
            <person name="Jaffe D."/>
            <person name="Jones C."/>
            <person name="Kamal M."/>
            <person name="Kamat A."/>
            <person name="Kamvysselis M."/>
            <person name="Karlsson E."/>
            <person name="Kells C."/>
            <person name="Kieu A."/>
            <person name="Kisner P."/>
            <person name="Kodira C."/>
            <person name="Kulbokas E."/>
            <person name="Labutti K."/>
            <person name="Lama D."/>
            <person name="Landers T."/>
            <person name="Leger J."/>
            <person name="Levine S."/>
            <person name="Lewis D."/>
            <person name="Lewis T."/>
            <person name="Lindblad-toh K."/>
            <person name="Liu X."/>
            <person name="Lokyitsang T."/>
            <person name="Lokyitsang Y."/>
            <person name="Lucien O."/>
            <person name="Lui A."/>
            <person name="Ma L.J."/>
            <person name="Mabbitt R."/>
            <person name="Macdonald J."/>
            <person name="Maclean C."/>
            <person name="Major J."/>
            <person name="Manning J."/>
            <person name="Marabella R."/>
            <person name="Maru K."/>
            <person name="Matthews C."/>
            <person name="Mauceli E."/>
            <person name="Mccarthy M."/>
            <person name="Mcdonough S."/>
            <person name="Mcghee T."/>
            <person name="Meldrim J."/>
            <person name="Meneus L."/>
            <person name="Mesirov J."/>
            <person name="Mihalev A."/>
            <person name="Mihova T."/>
            <person name="Mikkelsen T."/>
            <person name="Mlenga V."/>
            <person name="Moru K."/>
            <person name="Mozes J."/>
            <person name="Mulrain L."/>
            <person name="Munson G."/>
            <person name="Naylor J."/>
            <person name="Newes C."/>
            <person name="Nguyen C."/>
            <person name="Nguyen N."/>
            <person name="Nguyen T."/>
            <person name="Nicol R."/>
            <person name="Nielsen C."/>
            <person name="Nizzari M."/>
            <person name="Norbu C."/>
            <person name="Norbu N."/>
            <person name="O'donnell P."/>
            <person name="Okoawo O."/>
            <person name="O'leary S."/>
            <person name="Omotosho B."/>
            <person name="O'neill K."/>
            <person name="Osman S."/>
            <person name="Parker S."/>
            <person name="Perrin D."/>
            <person name="Phunkhang P."/>
            <person name="Piqani B."/>
            <person name="Purcell S."/>
            <person name="Rachupka T."/>
            <person name="Ramasamy U."/>
            <person name="Rameau R."/>
            <person name="Ray V."/>
            <person name="Raymond C."/>
            <person name="Retta R."/>
            <person name="Richardson S."/>
            <person name="Rise C."/>
            <person name="Rodriguez J."/>
            <person name="Rogers J."/>
            <person name="Rogov P."/>
            <person name="Rutman M."/>
            <person name="Schupbach R."/>
            <person name="Seaman C."/>
            <person name="Settipalli S."/>
            <person name="Sharpe T."/>
            <person name="Sheridan J."/>
            <person name="Sherpa N."/>
            <person name="Shi J."/>
            <person name="Smirnov S."/>
            <person name="Smith C."/>
            <person name="Sougnez C."/>
            <person name="Spencer B."/>
            <person name="Stalker J."/>
            <person name="Stange-thomann N."/>
            <person name="Stavropoulos S."/>
            <person name="Stetson K."/>
            <person name="Stone C."/>
            <person name="Stone S."/>
            <person name="Stubbs M."/>
            <person name="Talamas J."/>
            <person name="Tchuinga P."/>
            <person name="Tenzing P."/>
            <person name="Tesfaye S."/>
            <person name="Theodore J."/>
            <person name="Thoulutsang Y."/>
            <person name="Topham K."/>
            <person name="Towey S."/>
            <person name="Tsamla T."/>
            <person name="Tsomo N."/>
            <person name="Vallee D."/>
            <person name="Vassiliev H."/>
            <person name="Venkataraman V."/>
            <person name="Vinson J."/>
            <person name="Vo A."/>
            <person name="Wade C."/>
            <person name="Wang S."/>
            <person name="Wangchuk T."/>
            <person name="Wangdi T."/>
            <person name="Whittaker C."/>
            <person name="Wilkinson J."/>
            <person name="Wu Y."/>
            <person name="Wyman D."/>
            <person name="Yadav S."/>
            <person name="Yang S."/>
            <person name="Yang X."/>
            <person name="Yeager S."/>
            <person name="Yee E."/>
            <person name="Young G."/>
            <person name="Zainoun J."/>
            <person name="Zembeck L."/>
            <person name="Zimmer A."/>
            <person name="Zody M."/>
            <person name="Lander E."/>
        </authorList>
    </citation>
    <scope>NUCLEOTIDE SEQUENCE [LARGE SCALE GENOMIC DNA]</scope>
</reference>
<dbReference type="GO" id="GO:0035025">
    <property type="term" value="P:positive regulation of Rho protein signal transduction"/>
    <property type="evidence" value="ECO:0007669"/>
    <property type="project" value="InterPro"/>
</dbReference>
<sequence>MPDKKCGVICNNARFGVQEVSSLSQKWDDHAKELVRKQKLTPFSGQRSQNCRQVWIKGSEEYAQPIGKTAERRKKANNHIDEQIDLLCYVMRSIGEPDDVRGGLSVTFGDLFQRYTRISSTLVGILIRARKRNLVEFIGEMLWQRRDDDVIITLLDQK</sequence>
<dbReference type="Pfam" id="PF14705">
    <property type="entry name" value="Costars"/>
    <property type="match status" value="1"/>
</dbReference>
<reference evidence="2" key="2">
    <citation type="submission" date="2025-08" db="UniProtKB">
        <authorList>
            <consortium name="Ensembl"/>
        </authorList>
    </citation>
    <scope>IDENTIFICATION</scope>
</reference>
<feature type="domain" description="Costars" evidence="1">
    <location>
        <begin position="78"/>
        <end position="155"/>
    </location>
</feature>
<protein>
    <recommendedName>
        <fullName evidence="1">Costars domain-containing protein</fullName>
    </recommendedName>
</protein>
<dbReference type="Ensembl" id="ENSCSAVT00000014936.1">
    <property type="protein sequence ID" value="ENSCSAVP00000014763.1"/>
    <property type="gene ID" value="ENSCSAVG00000008633.1"/>
</dbReference>
<dbReference type="InterPro" id="IPR026111">
    <property type="entry name" value="Abra"/>
</dbReference>
<dbReference type="InterPro" id="IPR038095">
    <property type="entry name" value="Costars_sf"/>
</dbReference>
<dbReference type="OMA" id="MLFQKRD"/>
<dbReference type="AlphaFoldDB" id="H2ZAZ8"/>
<dbReference type="GO" id="GO:0003779">
    <property type="term" value="F:actin binding"/>
    <property type="evidence" value="ECO:0007669"/>
    <property type="project" value="InterPro"/>
</dbReference>
<accession>H2ZAZ8</accession>
<dbReference type="Proteomes" id="UP000007875">
    <property type="component" value="Unassembled WGS sequence"/>
</dbReference>
<dbReference type="InterPro" id="IPR027817">
    <property type="entry name" value="Costars_dom"/>
</dbReference>
<reference evidence="2" key="3">
    <citation type="submission" date="2025-09" db="UniProtKB">
        <authorList>
            <consortium name="Ensembl"/>
        </authorList>
    </citation>
    <scope>IDENTIFICATION</scope>
</reference>
<dbReference type="PANTHER" id="PTHR22739">
    <property type="entry name" value="STRIATED MUSCLE ACTIVATOR OF RHO-DEPENDENT SIGNALING-RELATED"/>
    <property type="match status" value="1"/>
</dbReference>
<dbReference type="SMART" id="SM01283">
    <property type="entry name" value="Costars"/>
    <property type="match status" value="1"/>
</dbReference>
<evidence type="ECO:0000313" key="2">
    <source>
        <dbReference type="Ensembl" id="ENSCSAVP00000014763.1"/>
    </source>
</evidence>
<keyword evidence="3" id="KW-1185">Reference proteome</keyword>
<dbReference type="eggNOG" id="KOG3376">
    <property type="taxonomic scope" value="Eukaryota"/>
</dbReference>
<evidence type="ECO:0000313" key="3">
    <source>
        <dbReference type="Proteomes" id="UP000007875"/>
    </source>
</evidence>
<dbReference type="GeneTree" id="ENSGT00390000015984"/>
<proteinExistence type="predicted"/>
<dbReference type="InParanoid" id="H2ZAZ8"/>
<dbReference type="PANTHER" id="PTHR22739:SF7">
    <property type="entry name" value="EG:152A3.3 PROTEIN-RELATED"/>
    <property type="match status" value="1"/>
</dbReference>
<organism evidence="2 3">
    <name type="scientific">Ciona savignyi</name>
    <name type="common">Pacific transparent sea squirt</name>
    <dbReference type="NCBI Taxonomy" id="51511"/>
    <lineage>
        <taxon>Eukaryota</taxon>
        <taxon>Metazoa</taxon>
        <taxon>Chordata</taxon>
        <taxon>Tunicata</taxon>
        <taxon>Ascidiacea</taxon>
        <taxon>Phlebobranchia</taxon>
        <taxon>Cionidae</taxon>
        <taxon>Ciona</taxon>
    </lineage>
</organism>
<name>H2ZAZ8_CIOSA</name>
<dbReference type="GO" id="GO:0030017">
    <property type="term" value="C:sarcomere"/>
    <property type="evidence" value="ECO:0007669"/>
    <property type="project" value="TreeGrafter"/>
</dbReference>
<evidence type="ECO:0000259" key="1">
    <source>
        <dbReference type="SMART" id="SM01283"/>
    </source>
</evidence>